<protein>
    <recommendedName>
        <fullName evidence="1">protein-serine/threonine phosphatase</fullName>
        <ecNumber evidence="1">3.1.3.16</ecNumber>
    </recommendedName>
</protein>
<feature type="chain" id="PRO_5032430225" description="protein-serine/threonine phosphatase" evidence="6">
    <location>
        <begin position="23"/>
        <end position="208"/>
    </location>
</feature>
<dbReference type="PANTHER" id="PTHR11668:SF204">
    <property type="entry name" value="SERINE_THREONINE-PROTEIN PHOSPHATASE PP1-GAMMA CATALYTIC SUBUNIT"/>
    <property type="match status" value="1"/>
</dbReference>
<comment type="caution">
    <text evidence="8">The sequence shown here is derived from an EMBL/GenBank/DDBJ whole genome shotgun (WGS) entry which is preliminary data.</text>
</comment>
<feature type="region of interest" description="Disordered" evidence="5">
    <location>
        <begin position="188"/>
        <end position="208"/>
    </location>
</feature>
<dbReference type="GO" id="GO:0005737">
    <property type="term" value="C:cytoplasm"/>
    <property type="evidence" value="ECO:0007669"/>
    <property type="project" value="TreeGrafter"/>
</dbReference>
<evidence type="ECO:0000256" key="4">
    <source>
        <dbReference type="ARBA" id="ARBA00023211"/>
    </source>
</evidence>
<dbReference type="GO" id="GO:0005634">
    <property type="term" value="C:nucleus"/>
    <property type="evidence" value="ECO:0007669"/>
    <property type="project" value="TreeGrafter"/>
</dbReference>
<organism evidence="8 9">
    <name type="scientific">Nyctereutes procyonoides</name>
    <name type="common">Raccoon dog</name>
    <name type="synonym">Canis procyonoides</name>
    <dbReference type="NCBI Taxonomy" id="34880"/>
    <lineage>
        <taxon>Eukaryota</taxon>
        <taxon>Metazoa</taxon>
        <taxon>Chordata</taxon>
        <taxon>Craniata</taxon>
        <taxon>Vertebrata</taxon>
        <taxon>Euteleostomi</taxon>
        <taxon>Mammalia</taxon>
        <taxon>Eutheria</taxon>
        <taxon>Laurasiatheria</taxon>
        <taxon>Carnivora</taxon>
        <taxon>Caniformia</taxon>
        <taxon>Canidae</taxon>
        <taxon>Nyctereutes</taxon>
    </lineage>
</organism>
<feature type="compositionally biased region" description="Basic and acidic residues" evidence="5">
    <location>
        <begin position="197"/>
        <end position="208"/>
    </location>
</feature>
<proteinExistence type="predicted"/>
<gene>
    <name evidence="8" type="ORF">NYPRO_LOCUS12968</name>
</gene>
<reference evidence="8" key="1">
    <citation type="submission" date="2020-12" db="EMBL/GenBank/DDBJ databases">
        <authorList>
            <consortium name="Molecular Ecology Group"/>
        </authorList>
    </citation>
    <scope>NUCLEOTIDE SEQUENCE</scope>
    <source>
        <strain evidence="8">TBG_1078</strain>
    </source>
</reference>
<dbReference type="GO" id="GO:0046872">
    <property type="term" value="F:metal ion binding"/>
    <property type="evidence" value="ECO:0007669"/>
    <property type="project" value="UniProtKB-KW"/>
</dbReference>
<dbReference type="EMBL" id="CAJHUB010000748">
    <property type="protein sequence ID" value="CAD7680169.1"/>
    <property type="molecule type" value="Genomic_DNA"/>
</dbReference>
<dbReference type="InterPro" id="IPR006186">
    <property type="entry name" value="Ser/Thr-sp_prot-phosphatase"/>
</dbReference>
<dbReference type="EC" id="3.1.3.16" evidence="1"/>
<evidence type="ECO:0000259" key="7">
    <source>
        <dbReference type="SMART" id="SM00156"/>
    </source>
</evidence>
<dbReference type="InterPro" id="IPR031675">
    <property type="entry name" value="STPPase_N"/>
</dbReference>
<feature type="domain" description="Serine/threonine specific protein phosphatases" evidence="7">
    <location>
        <begin position="28"/>
        <end position="187"/>
    </location>
</feature>
<sequence length="208" mass="23748">MWNKINFKCLFLKLVFLRGSKPGKNVQLQENKIRGLCVKFREILLSQPILLGLEPPLTTVQRPVPWGQGKQSSETTCPLLAYKIKYLENFFLLRGKHECASINNENDRGVSFTFGAEVVAKFLHKHDLDLICRAHQVVEDVYEFLAKTQLVTLFSAPNYCGDFDSAGAMMNVVETLMGSFQILKPAEKKKPNNWGKGQRERNFKKTTH</sequence>
<keyword evidence="2" id="KW-0479">Metal-binding</keyword>
<dbReference type="SMART" id="SM00156">
    <property type="entry name" value="PP2Ac"/>
    <property type="match status" value="1"/>
</dbReference>
<name>A0A811YUH3_NYCPR</name>
<accession>A0A811YUH3</accession>
<evidence type="ECO:0000313" key="8">
    <source>
        <dbReference type="EMBL" id="CAD7680169.1"/>
    </source>
</evidence>
<dbReference type="Gene3D" id="3.60.21.10">
    <property type="match status" value="2"/>
</dbReference>
<evidence type="ECO:0000256" key="5">
    <source>
        <dbReference type="SAM" id="MobiDB-lite"/>
    </source>
</evidence>
<keyword evidence="6" id="KW-0732">Signal</keyword>
<feature type="signal peptide" evidence="6">
    <location>
        <begin position="1"/>
        <end position="22"/>
    </location>
</feature>
<dbReference type="Proteomes" id="UP000645828">
    <property type="component" value="Unassembled WGS sequence"/>
</dbReference>
<evidence type="ECO:0000256" key="6">
    <source>
        <dbReference type="SAM" id="SignalP"/>
    </source>
</evidence>
<keyword evidence="9" id="KW-1185">Reference proteome</keyword>
<keyword evidence="4" id="KW-0464">Manganese</keyword>
<evidence type="ECO:0000256" key="3">
    <source>
        <dbReference type="ARBA" id="ARBA00022801"/>
    </source>
</evidence>
<dbReference type="GO" id="GO:0004722">
    <property type="term" value="F:protein serine/threonine phosphatase activity"/>
    <property type="evidence" value="ECO:0007669"/>
    <property type="project" value="UniProtKB-EC"/>
</dbReference>
<dbReference type="SUPFAM" id="SSF56300">
    <property type="entry name" value="Metallo-dependent phosphatases"/>
    <property type="match status" value="1"/>
</dbReference>
<dbReference type="Pfam" id="PF16891">
    <property type="entry name" value="STPPase_N"/>
    <property type="match status" value="1"/>
</dbReference>
<evidence type="ECO:0000256" key="1">
    <source>
        <dbReference type="ARBA" id="ARBA00013081"/>
    </source>
</evidence>
<keyword evidence="3" id="KW-0378">Hydrolase</keyword>
<evidence type="ECO:0000313" key="9">
    <source>
        <dbReference type="Proteomes" id="UP000645828"/>
    </source>
</evidence>
<evidence type="ECO:0000256" key="2">
    <source>
        <dbReference type="ARBA" id="ARBA00022723"/>
    </source>
</evidence>
<dbReference type="PANTHER" id="PTHR11668">
    <property type="entry name" value="SERINE/THREONINE PROTEIN PHOSPHATASE"/>
    <property type="match status" value="1"/>
</dbReference>
<dbReference type="AlphaFoldDB" id="A0A811YUH3"/>
<dbReference type="InterPro" id="IPR029052">
    <property type="entry name" value="Metallo-depent_PP-like"/>
</dbReference>
<dbReference type="InterPro" id="IPR050341">
    <property type="entry name" value="PP1_catalytic_subunit"/>
</dbReference>